<organism evidence="1">
    <name type="scientific">viral metagenome</name>
    <dbReference type="NCBI Taxonomy" id="1070528"/>
    <lineage>
        <taxon>unclassified sequences</taxon>
        <taxon>metagenomes</taxon>
        <taxon>organismal metagenomes</taxon>
    </lineage>
</organism>
<name>A0A6C0LSE0_9ZZZZ</name>
<proteinExistence type="predicted"/>
<dbReference type="EMBL" id="MN740560">
    <property type="protein sequence ID" value="QHU33669.1"/>
    <property type="molecule type" value="Genomic_DNA"/>
</dbReference>
<accession>A0A6C0LSE0</accession>
<protein>
    <submittedName>
        <fullName evidence="1">Uncharacterized protein</fullName>
    </submittedName>
</protein>
<dbReference type="AlphaFoldDB" id="A0A6C0LSE0"/>
<evidence type="ECO:0000313" key="1">
    <source>
        <dbReference type="EMBL" id="QHU33669.1"/>
    </source>
</evidence>
<sequence length="142" mass="16409">MSKTCVCATLREMERKHYVSSYTYGRCPSCITRINEAVPRCFSCDMHPAPASGRACRGCIRRTRREFAKYETNYTDALVAHRAWTSNLNQDEYTHLALKEDLDGSTSLDSPKRKDYYSTYPSPITKWDVTQFLTDNPNFLWG</sequence>
<reference evidence="1" key="1">
    <citation type="journal article" date="2020" name="Nature">
        <title>Giant virus diversity and host interactions through global metagenomics.</title>
        <authorList>
            <person name="Schulz F."/>
            <person name="Roux S."/>
            <person name="Paez-Espino D."/>
            <person name="Jungbluth S."/>
            <person name="Walsh D.A."/>
            <person name="Denef V.J."/>
            <person name="McMahon K.D."/>
            <person name="Konstantinidis K.T."/>
            <person name="Eloe-Fadrosh E.A."/>
            <person name="Kyrpides N.C."/>
            <person name="Woyke T."/>
        </authorList>
    </citation>
    <scope>NUCLEOTIDE SEQUENCE</scope>
    <source>
        <strain evidence="1">GVMAG-S-1016704-121</strain>
    </source>
</reference>